<protein>
    <submittedName>
        <fullName evidence="1">Uncharacterized protein</fullName>
    </submittedName>
</protein>
<evidence type="ECO:0000313" key="1">
    <source>
        <dbReference type="EMBL" id="KIH63909.1"/>
    </source>
</evidence>
<name>A0A0C2GXX5_9BILA</name>
<sequence length="220" mass="24967">MVRTRLSQQTQVTQVSSNQPIPAAIANDCLNDECTSLLVKIKEILAKKAPESIPLLNNFISKFSSVANENEEKRRRSVVISGVEEADKKLPAVERQKHTEMQIEGILNALDVETRSVEIFRMGKSSQGRPRLVKVVFSSRSFYFDALRNAHRLRNLPMYSGIYLRRSMTAEERDKDRTLRAQAREMNEKEGGGRKIYVVYKQKIVKASEIGALNSSLPKN</sequence>
<keyword evidence="2" id="KW-1185">Reference proteome</keyword>
<dbReference type="EMBL" id="KN728360">
    <property type="protein sequence ID" value="KIH63909.1"/>
    <property type="molecule type" value="Genomic_DNA"/>
</dbReference>
<evidence type="ECO:0000313" key="2">
    <source>
        <dbReference type="Proteomes" id="UP000054047"/>
    </source>
</evidence>
<accession>A0A0C2GXX5</accession>
<dbReference type="AlphaFoldDB" id="A0A0C2GXX5"/>
<dbReference type="OrthoDB" id="5877443at2759"/>
<organism evidence="1 2">
    <name type="scientific">Ancylostoma duodenale</name>
    <dbReference type="NCBI Taxonomy" id="51022"/>
    <lineage>
        <taxon>Eukaryota</taxon>
        <taxon>Metazoa</taxon>
        <taxon>Ecdysozoa</taxon>
        <taxon>Nematoda</taxon>
        <taxon>Chromadorea</taxon>
        <taxon>Rhabditida</taxon>
        <taxon>Rhabditina</taxon>
        <taxon>Rhabditomorpha</taxon>
        <taxon>Strongyloidea</taxon>
        <taxon>Ancylostomatidae</taxon>
        <taxon>Ancylostomatinae</taxon>
        <taxon>Ancylostoma</taxon>
    </lineage>
</organism>
<dbReference type="Proteomes" id="UP000054047">
    <property type="component" value="Unassembled WGS sequence"/>
</dbReference>
<reference evidence="1 2" key="1">
    <citation type="submission" date="2013-12" db="EMBL/GenBank/DDBJ databases">
        <title>Draft genome of the parsitic nematode Ancylostoma duodenale.</title>
        <authorList>
            <person name="Mitreva M."/>
        </authorList>
    </citation>
    <scope>NUCLEOTIDE SEQUENCE [LARGE SCALE GENOMIC DNA]</scope>
    <source>
        <strain evidence="1 2">Zhejiang</strain>
    </source>
</reference>
<gene>
    <name evidence="1" type="ORF">ANCDUO_05784</name>
</gene>
<proteinExistence type="predicted"/>